<protein>
    <submittedName>
        <fullName evidence="8">Sigma 54-interacting transcriptional regulator</fullName>
    </submittedName>
</protein>
<dbReference type="InterPro" id="IPR035965">
    <property type="entry name" value="PAS-like_dom_sf"/>
</dbReference>
<keyword evidence="9" id="KW-1185">Reference proteome</keyword>
<dbReference type="InterPro" id="IPR002078">
    <property type="entry name" value="Sigma_54_int"/>
</dbReference>
<dbReference type="PRINTS" id="PR01590">
    <property type="entry name" value="HTHFIS"/>
</dbReference>
<keyword evidence="1" id="KW-0547">Nucleotide-binding</keyword>
<keyword evidence="5" id="KW-0804">Transcription</keyword>
<dbReference type="InterPro" id="IPR003018">
    <property type="entry name" value="GAF"/>
</dbReference>
<dbReference type="Pfam" id="PF25601">
    <property type="entry name" value="AAA_lid_14"/>
    <property type="match status" value="1"/>
</dbReference>
<evidence type="ECO:0000256" key="2">
    <source>
        <dbReference type="ARBA" id="ARBA00022840"/>
    </source>
</evidence>
<comment type="caution">
    <text evidence="8">The sequence shown here is derived from an EMBL/GenBank/DDBJ whole genome shotgun (WGS) entry which is preliminary data.</text>
</comment>
<accession>A0ABT1RSU5</accession>
<dbReference type="InterPro" id="IPR000014">
    <property type="entry name" value="PAS"/>
</dbReference>
<dbReference type="InterPro" id="IPR025662">
    <property type="entry name" value="Sigma_54_int_dom_ATP-bd_1"/>
</dbReference>
<dbReference type="SMART" id="SM00091">
    <property type="entry name" value="PAS"/>
    <property type="match status" value="1"/>
</dbReference>
<dbReference type="PROSITE" id="PS00676">
    <property type="entry name" value="SIGMA54_INTERACT_2"/>
    <property type="match status" value="1"/>
</dbReference>
<evidence type="ECO:0000256" key="3">
    <source>
        <dbReference type="ARBA" id="ARBA00023015"/>
    </source>
</evidence>
<proteinExistence type="predicted"/>
<dbReference type="InterPro" id="IPR025944">
    <property type="entry name" value="Sigma_54_int_dom_CS"/>
</dbReference>
<dbReference type="InterPro" id="IPR029016">
    <property type="entry name" value="GAF-like_dom_sf"/>
</dbReference>
<reference evidence="8 9" key="1">
    <citation type="submission" date="2022-06" db="EMBL/GenBank/DDBJ databases">
        <title>Isolation of gut microbiota from human fecal samples.</title>
        <authorList>
            <person name="Pamer E.G."/>
            <person name="Barat B."/>
            <person name="Waligurski E."/>
            <person name="Medina S."/>
            <person name="Paddock L."/>
            <person name="Mostad J."/>
        </authorList>
    </citation>
    <scope>NUCLEOTIDE SEQUENCE [LARGE SCALE GENOMIC DNA]</scope>
    <source>
        <strain evidence="8 9">SL.3.17</strain>
    </source>
</reference>
<gene>
    <name evidence="8" type="ORF">NE619_16225</name>
</gene>
<dbReference type="Pfam" id="PF02954">
    <property type="entry name" value="HTH_8"/>
    <property type="match status" value="1"/>
</dbReference>
<dbReference type="SUPFAM" id="SSF46689">
    <property type="entry name" value="Homeodomain-like"/>
    <property type="match status" value="1"/>
</dbReference>
<dbReference type="CDD" id="cd00130">
    <property type="entry name" value="PAS"/>
    <property type="match status" value="1"/>
</dbReference>
<dbReference type="PROSITE" id="PS50112">
    <property type="entry name" value="PAS"/>
    <property type="match status" value="1"/>
</dbReference>
<dbReference type="Pfam" id="PF00989">
    <property type="entry name" value="PAS"/>
    <property type="match status" value="1"/>
</dbReference>
<dbReference type="SMART" id="SM00382">
    <property type="entry name" value="AAA"/>
    <property type="match status" value="1"/>
</dbReference>
<dbReference type="PROSITE" id="PS50045">
    <property type="entry name" value="SIGMA54_INTERACT_4"/>
    <property type="match status" value="1"/>
</dbReference>
<dbReference type="Gene3D" id="1.10.8.60">
    <property type="match status" value="1"/>
</dbReference>
<dbReference type="InterPro" id="IPR003593">
    <property type="entry name" value="AAA+_ATPase"/>
</dbReference>
<dbReference type="Pfam" id="PF01590">
    <property type="entry name" value="GAF"/>
    <property type="match status" value="1"/>
</dbReference>
<dbReference type="InterPro" id="IPR009057">
    <property type="entry name" value="Homeodomain-like_sf"/>
</dbReference>
<dbReference type="PANTHER" id="PTHR32071:SF57">
    <property type="entry name" value="C4-DICARBOXYLATE TRANSPORT TRANSCRIPTIONAL REGULATORY PROTEIN DCTD"/>
    <property type="match status" value="1"/>
</dbReference>
<keyword evidence="3" id="KW-0805">Transcription regulation</keyword>
<keyword evidence="2" id="KW-0067">ATP-binding</keyword>
<dbReference type="EMBL" id="JANFXK010000024">
    <property type="protein sequence ID" value="MCQ4638278.1"/>
    <property type="molecule type" value="Genomic_DNA"/>
</dbReference>
<keyword evidence="4" id="KW-0238">DNA-binding</keyword>
<dbReference type="PROSITE" id="PS00675">
    <property type="entry name" value="SIGMA54_INTERACT_1"/>
    <property type="match status" value="1"/>
</dbReference>
<dbReference type="PANTHER" id="PTHR32071">
    <property type="entry name" value="TRANSCRIPTIONAL REGULATORY PROTEIN"/>
    <property type="match status" value="1"/>
</dbReference>
<dbReference type="Gene3D" id="3.30.450.20">
    <property type="entry name" value="PAS domain"/>
    <property type="match status" value="1"/>
</dbReference>
<dbReference type="Gene3D" id="1.10.10.60">
    <property type="entry name" value="Homeodomain-like"/>
    <property type="match status" value="1"/>
</dbReference>
<dbReference type="CDD" id="cd00009">
    <property type="entry name" value="AAA"/>
    <property type="match status" value="1"/>
</dbReference>
<evidence type="ECO:0000256" key="1">
    <source>
        <dbReference type="ARBA" id="ARBA00022741"/>
    </source>
</evidence>
<feature type="domain" description="Sigma-54 factor interaction" evidence="6">
    <location>
        <begin position="376"/>
        <end position="606"/>
    </location>
</feature>
<evidence type="ECO:0000259" key="6">
    <source>
        <dbReference type="PROSITE" id="PS50045"/>
    </source>
</evidence>
<dbReference type="SUPFAM" id="SSF55781">
    <property type="entry name" value="GAF domain-like"/>
    <property type="match status" value="1"/>
</dbReference>
<dbReference type="SUPFAM" id="SSF52540">
    <property type="entry name" value="P-loop containing nucleoside triphosphate hydrolases"/>
    <property type="match status" value="1"/>
</dbReference>
<dbReference type="InterPro" id="IPR058031">
    <property type="entry name" value="AAA_lid_NorR"/>
</dbReference>
<dbReference type="InterPro" id="IPR025943">
    <property type="entry name" value="Sigma_54_int_dom_ATP-bd_2"/>
</dbReference>
<dbReference type="Proteomes" id="UP001524502">
    <property type="component" value="Unassembled WGS sequence"/>
</dbReference>
<dbReference type="NCBIfam" id="TIGR00229">
    <property type="entry name" value="sensory_box"/>
    <property type="match status" value="1"/>
</dbReference>
<evidence type="ECO:0000256" key="4">
    <source>
        <dbReference type="ARBA" id="ARBA00023125"/>
    </source>
</evidence>
<dbReference type="PROSITE" id="PS00688">
    <property type="entry name" value="SIGMA54_INTERACT_3"/>
    <property type="match status" value="1"/>
</dbReference>
<dbReference type="Gene3D" id="3.30.450.40">
    <property type="match status" value="1"/>
</dbReference>
<dbReference type="InterPro" id="IPR013767">
    <property type="entry name" value="PAS_fold"/>
</dbReference>
<evidence type="ECO:0000313" key="9">
    <source>
        <dbReference type="Proteomes" id="UP001524502"/>
    </source>
</evidence>
<dbReference type="SUPFAM" id="SSF55785">
    <property type="entry name" value="PYP-like sensor domain (PAS domain)"/>
    <property type="match status" value="1"/>
</dbReference>
<dbReference type="InterPro" id="IPR002197">
    <property type="entry name" value="HTH_Fis"/>
</dbReference>
<feature type="domain" description="PAS" evidence="7">
    <location>
        <begin position="241"/>
        <end position="296"/>
    </location>
</feature>
<name>A0ABT1RSU5_9FIRM</name>
<evidence type="ECO:0000259" key="7">
    <source>
        <dbReference type="PROSITE" id="PS50112"/>
    </source>
</evidence>
<dbReference type="Pfam" id="PF00158">
    <property type="entry name" value="Sigma54_activat"/>
    <property type="match status" value="1"/>
</dbReference>
<dbReference type="Gene3D" id="3.40.50.300">
    <property type="entry name" value="P-loop containing nucleotide triphosphate hydrolases"/>
    <property type="match status" value="1"/>
</dbReference>
<dbReference type="InterPro" id="IPR027417">
    <property type="entry name" value="P-loop_NTPase"/>
</dbReference>
<evidence type="ECO:0000313" key="8">
    <source>
        <dbReference type="EMBL" id="MCQ4638278.1"/>
    </source>
</evidence>
<organism evidence="8 9">
    <name type="scientific">Anaerovorax odorimutans</name>
    <dbReference type="NCBI Taxonomy" id="109327"/>
    <lineage>
        <taxon>Bacteria</taxon>
        <taxon>Bacillati</taxon>
        <taxon>Bacillota</taxon>
        <taxon>Clostridia</taxon>
        <taxon>Peptostreptococcales</taxon>
        <taxon>Anaerovoracaceae</taxon>
        <taxon>Anaerovorax</taxon>
    </lineage>
</organism>
<sequence>MTYIVFIINKLIAQEVSLMKDHSFNAPAYQKRLHIAWQHFIKNEDYDYSFMNADILHSWERSRAAKVDPFGIVNKILTPDELNLKINNNMKLIEVAHPYMERLYSFIKETNSYILLSDKAGYILDYLGDNEIVIGGQLMTRLVPGACRQETVAGTNAIGTALYLRKPIQLWGNEHYCEKHQLYTCSCAPIFDSSSNIIGAINITVLKEHAHPHTLGMVLSASDSIAKEIELTSAMQSIERISAQRNTIIENMPSGLFLLTKSCRISQVNKYALKLLGLSYEQVIGKNLFDYIGIDDNISYDSNCAFLEKERYNEEASVSLLHVAMPPKKFRLSVHFIKANTGDITGTLLRFNETELIHKLVKNVGGYSAHYSFDSIIGNSEPVKQMIQASKKAAENDSNVLILGESGTGKELIAQSIHNASASVNGPFIAINCASIPNSLVESELFGYEKGAFTGADKNGRPGKFEMAHGGTIFLDEIGDMPLDIQAALLRVIQTKEVVRIGGKYPKSVDIRIIAATNQDLLQSIENKTFRSDLYYRLNVFTINTPSLADRGAGDIRILADHFVRVHNRDKGPNIRISPDVYPLLQSYAWPGNVRQLENVIERAINLVEKDGLITVNQLPEDIRRASAKIPLHKGQRHSSLLEPIPASVPDVLNVKENEKKLIVSALEKTGGNMTKTAKIIDMNLRTLYRKLDKYQIRPSDYRK</sequence>
<evidence type="ECO:0000256" key="5">
    <source>
        <dbReference type="ARBA" id="ARBA00023163"/>
    </source>
</evidence>